<dbReference type="Proteomes" id="UP001597343">
    <property type="component" value="Unassembled WGS sequence"/>
</dbReference>
<feature type="domain" description="Endoribonuclease YicC-like N-terminal" evidence="6">
    <location>
        <begin position="2"/>
        <end position="156"/>
    </location>
</feature>
<dbReference type="Pfam" id="PF03755">
    <property type="entry name" value="YicC-like_N"/>
    <property type="match status" value="1"/>
</dbReference>
<sequence>MLRSMTGYGRAEKIDCGYRVLIEIKAVNHRYAEVVVRMPRDYLFAEDKIKKVILERVSRGRLDCYITIDRVERSGSAVILDEELAAQIKSAADSLAERLGMSERLSLSDLISQPDVVKVTQAQEDAELLGSMLVQLAADAADDLVIMRQSEGSRLAQDVRGRIDKLRAIKEAVSTRAPLVVSEIRERLEKRLKELLAGAVLIEEARLLTEVALLADRASIVEELVRLDSHFEQFEDMLGASEPIGRKLDFFVQEMNREVNTIGSKANDLQIAQHVVEMKALLEQIREQIQNVE</sequence>
<keyword evidence="2" id="KW-0540">Nuclease</keyword>
<dbReference type="PANTHER" id="PTHR30636:SF3">
    <property type="entry name" value="UPF0701 PROTEIN YICC"/>
    <property type="match status" value="1"/>
</dbReference>
<name>A0ABW5A0U5_9BACL</name>
<proteinExistence type="inferred from homology"/>
<dbReference type="RefSeq" id="WP_386048261.1">
    <property type="nucleotide sequence ID" value="NZ_JBHUIO010000009.1"/>
</dbReference>
<dbReference type="InterPro" id="IPR013551">
    <property type="entry name" value="YicC-like_C"/>
</dbReference>
<dbReference type="GO" id="GO:0016787">
    <property type="term" value="F:hydrolase activity"/>
    <property type="evidence" value="ECO:0007669"/>
    <property type="project" value="UniProtKB-KW"/>
</dbReference>
<comment type="cofactor">
    <cofactor evidence="1">
        <name>a divalent metal cation</name>
        <dbReference type="ChEBI" id="CHEBI:60240"/>
    </cofactor>
</comment>
<dbReference type="NCBIfam" id="TIGR00255">
    <property type="entry name" value="YicC/YloC family endoribonuclease"/>
    <property type="match status" value="1"/>
</dbReference>
<dbReference type="InterPro" id="IPR013527">
    <property type="entry name" value="YicC-like_N"/>
</dbReference>
<dbReference type="InterPro" id="IPR005229">
    <property type="entry name" value="YicC/YloC-like"/>
</dbReference>
<evidence type="ECO:0000256" key="5">
    <source>
        <dbReference type="ARBA" id="ARBA00035648"/>
    </source>
</evidence>
<evidence type="ECO:0000259" key="6">
    <source>
        <dbReference type="Pfam" id="PF03755"/>
    </source>
</evidence>
<evidence type="ECO:0000313" key="8">
    <source>
        <dbReference type="EMBL" id="MFD2171456.1"/>
    </source>
</evidence>
<evidence type="ECO:0000259" key="7">
    <source>
        <dbReference type="Pfam" id="PF08340"/>
    </source>
</evidence>
<reference evidence="9" key="1">
    <citation type="journal article" date="2019" name="Int. J. Syst. Evol. Microbiol.">
        <title>The Global Catalogue of Microorganisms (GCM) 10K type strain sequencing project: providing services to taxonomists for standard genome sequencing and annotation.</title>
        <authorList>
            <consortium name="The Broad Institute Genomics Platform"/>
            <consortium name="The Broad Institute Genome Sequencing Center for Infectious Disease"/>
            <person name="Wu L."/>
            <person name="Ma J."/>
        </authorList>
    </citation>
    <scope>NUCLEOTIDE SEQUENCE [LARGE SCALE GENOMIC DNA]</scope>
    <source>
        <strain evidence="9">CGMCC 1.13574</strain>
    </source>
</reference>
<feature type="domain" description="Endoribonuclease YicC-like C-terminal" evidence="7">
    <location>
        <begin position="174"/>
        <end position="293"/>
    </location>
</feature>
<protein>
    <submittedName>
        <fullName evidence="8">YicC/YloC family endoribonuclease</fullName>
        <ecNumber evidence="8">3.1.-.-</ecNumber>
    </submittedName>
</protein>
<dbReference type="PANTHER" id="PTHR30636">
    <property type="entry name" value="UPF0701 PROTEIN YICC"/>
    <property type="match status" value="1"/>
</dbReference>
<keyword evidence="4 8" id="KW-0378">Hydrolase</keyword>
<evidence type="ECO:0000313" key="9">
    <source>
        <dbReference type="Proteomes" id="UP001597343"/>
    </source>
</evidence>
<keyword evidence="9" id="KW-1185">Reference proteome</keyword>
<comment type="caution">
    <text evidence="8">The sequence shown here is derived from an EMBL/GenBank/DDBJ whole genome shotgun (WGS) entry which is preliminary data.</text>
</comment>
<evidence type="ECO:0000256" key="3">
    <source>
        <dbReference type="ARBA" id="ARBA00022759"/>
    </source>
</evidence>
<evidence type="ECO:0000256" key="4">
    <source>
        <dbReference type="ARBA" id="ARBA00022801"/>
    </source>
</evidence>
<comment type="similarity">
    <text evidence="5">Belongs to the YicC/YloC family.</text>
</comment>
<dbReference type="EC" id="3.1.-.-" evidence="8"/>
<evidence type="ECO:0000256" key="1">
    <source>
        <dbReference type="ARBA" id="ARBA00001968"/>
    </source>
</evidence>
<dbReference type="Pfam" id="PF08340">
    <property type="entry name" value="YicC-like_C"/>
    <property type="match status" value="1"/>
</dbReference>
<gene>
    <name evidence="8" type="ORF">ACFSOY_15950</name>
</gene>
<keyword evidence="3" id="KW-0255">Endonuclease</keyword>
<evidence type="ECO:0000256" key="2">
    <source>
        <dbReference type="ARBA" id="ARBA00022722"/>
    </source>
</evidence>
<accession>A0ABW5A0U5</accession>
<organism evidence="8 9">
    <name type="scientific">Tumebacillus lipolyticus</name>
    <dbReference type="NCBI Taxonomy" id="1280370"/>
    <lineage>
        <taxon>Bacteria</taxon>
        <taxon>Bacillati</taxon>
        <taxon>Bacillota</taxon>
        <taxon>Bacilli</taxon>
        <taxon>Bacillales</taxon>
        <taxon>Alicyclobacillaceae</taxon>
        <taxon>Tumebacillus</taxon>
    </lineage>
</organism>
<dbReference type="EMBL" id="JBHUIO010000009">
    <property type="protein sequence ID" value="MFD2171456.1"/>
    <property type="molecule type" value="Genomic_DNA"/>
</dbReference>